<dbReference type="GO" id="GO:0010468">
    <property type="term" value="P:regulation of gene expression"/>
    <property type="evidence" value="ECO:0007669"/>
    <property type="project" value="TreeGrafter"/>
</dbReference>
<dbReference type="RefSeq" id="XP_033818068.1">
    <property type="nucleotide sequence ID" value="XM_033962177.1"/>
</dbReference>
<evidence type="ECO:0000313" key="11">
    <source>
        <dbReference type="RefSeq" id="XP_033818068.1"/>
    </source>
</evidence>
<dbReference type="InterPro" id="IPR050331">
    <property type="entry name" value="Zinc_finger"/>
</dbReference>
<gene>
    <name evidence="11 12" type="primary">LOC117368479</name>
</gene>
<evidence type="ECO:0000256" key="4">
    <source>
        <dbReference type="ARBA" id="ARBA00022771"/>
    </source>
</evidence>
<dbReference type="GO" id="GO:0008270">
    <property type="term" value="F:zinc ion binding"/>
    <property type="evidence" value="ECO:0007669"/>
    <property type="project" value="UniProtKB-KW"/>
</dbReference>
<dbReference type="PANTHER" id="PTHR16515">
    <property type="entry name" value="PR DOMAIN ZINC FINGER PROTEIN"/>
    <property type="match status" value="1"/>
</dbReference>
<feature type="domain" description="C2H2-type" evidence="9">
    <location>
        <begin position="432"/>
        <end position="459"/>
    </location>
</feature>
<proteinExistence type="predicted"/>
<dbReference type="SMART" id="SM00355">
    <property type="entry name" value="ZnF_C2H2"/>
    <property type="match status" value="4"/>
</dbReference>
<dbReference type="OrthoDB" id="3437960at2759"/>
<dbReference type="InterPro" id="IPR036236">
    <property type="entry name" value="Znf_C2H2_sf"/>
</dbReference>
<feature type="domain" description="C2H2-type" evidence="9">
    <location>
        <begin position="460"/>
        <end position="487"/>
    </location>
</feature>
<dbReference type="InterPro" id="IPR013087">
    <property type="entry name" value="Znf_C2H2_type"/>
</dbReference>
<keyword evidence="3" id="KW-0677">Repeat</keyword>
<keyword evidence="6" id="KW-0539">Nucleus</keyword>
<protein>
    <submittedName>
        <fullName evidence="11 12">Zinc finger protein 420-like</fullName>
    </submittedName>
</protein>
<dbReference type="AlphaFoldDB" id="A0A6P8SHH6"/>
<dbReference type="GeneID" id="117368479"/>
<comment type="subcellular location">
    <subcellularLocation>
        <location evidence="1">Nucleus</location>
    </subcellularLocation>
</comment>
<dbReference type="KEGG" id="gsh:117368479"/>
<evidence type="ECO:0000256" key="7">
    <source>
        <dbReference type="PROSITE-ProRule" id="PRU00042"/>
    </source>
</evidence>
<dbReference type="FunFam" id="3.30.160.60:FF:001670">
    <property type="entry name" value="Zinc finger protein 524"/>
    <property type="match status" value="1"/>
</dbReference>
<sequence length="530" mass="58657">MDLDSQEQESQGVEVRLDYRLAVGKRTVPVPESLKVKPDVDMTAKVTADSKTRMHMVAVPEKLNGIPTQTRYMTFGGVSQNWGAKKSGLEHIGVLSCPANCARKQPAESPDTPAQRRKVNISKYDQDRDATKGTVIGKTQNVEVTRWSGQVRTPMWRCLPQKTNSRALPPSVRLGLEAKAGAINGPPPISRHPALLKTFNGYSAASQSALFVEGGGQQSEPRNSALSVGSPFHRAEGKLAVQNAKKIWVSAGEAYQSFQVNRQTLLLKDGMVRSSHGHSSEMPQENKSARSRGIVKSESTSNLSFISQKTGGIQPTKLYKEKSQQDSGDEGEIGIVENAGLTAQTPVIPECGEQSGKFLLIDSKGLPYTVFVRQSKPLDRKELESGTEVGSHLMETRVAPRKLYSCPVCSRVFAYLSYLQRHSITHSEQKPHVCQVCGKAFKRTSHLERHKYTHAGSKPHRCPICQRSFRDAGELTHHQRVHTGERPYQCAVCHMRFGERNTLQRHVRRKHLEAPVSPTEESAPLHPVDL</sequence>
<feature type="region of interest" description="Disordered" evidence="8">
    <location>
        <begin position="272"/>
        <end position="294"/>
    </location>
</feature>
<dbReference type="RefSeq" id="XP_033818069.1">
    <property type="nucleotide sequence ID" value="XM_033962178.1"/>
</dbReference>
<dbReference type="SUPFAM" id="SSF57667">
    <property type="entry name" value="beta-beta-alpha zinc fingers"/>
    <property type="match status" value="2"/>
</dbReference>
<evidence type="ECO:0000256" key="3">
    <source>
        <dbReference type="ARBA" id="ARBA00022737"/>
    </source>
</evidence>
<name>A0A6P8SHH6_GEOSA</name>
<evidence type="ECO:0000256" key="2">
    <source>
        <dbReference type="ARBA" id="ARBA00022723"/>
    </source>
</evidence>
<evidence type="ECO:0000256" key="6">
    <source>
        <dbReference type="ARBA" id="ARBA00023242"/>
    </source>
</evidence>
<dbReference type="Gene3D" id="3.30.160.60">
    <property type="entry name" value="Classic Zinc Finger"/>
    <property type="match status" value="4"/>
</dbReference>
<evidence type="ECO:0000313" key="12">
    <source>
        <dbReference type="RefSeq" id="XP_033818069.1"/>
    </source>
</evidence>
<reference evidence="11 12" key="1">
    <citation type="submission" date="2025-04" db="UniProtKB">
        <authorList>
            <consortium name="RefSeq"/>
        </authorList>
    </citation>
    <scope>IDENTIFICATION</scope>
</reference>
<feature type="domain" description="C2H2-type" evidence="9">
    <location>
        <begin position="488"/>
        <end position="511"/>
    </location>
</feature>
<evidence type="ECO:0000256" key="8">
    <source>
        <dbReference type="SAM" id="MobiDB-lite"/>
    </source>
</evidence>
<keyword evidence="5" id="KW-0862">Zinc</keyword>
<dbReference type="Proteomes" id="UP000515159">
    <property type="component" value="Chromosome 10"/>
</dbReference>
<evidence type="ECO:0000259" key="9">
    <source>
        <dbReference type="PROSITE" id="PS50157"/>
    </source>
</evidence>
<keyword evidence="10" id="KW-1185">Reference proteome</keyword>
<evidence type="ECO:0000313" key="10">
    <source>
        <dbReference type="Proteomes" id="UP000515159"/>
    </source>
</evidence>
<dbReference type="PROSITE" id="PS00028">
    <property type="entry name" value="ZINC_FINGER_C2H2_1"/>
    <property type="match status" value="4"/>
</dbReference>
<organism evidence="10 12">
    <name type="scientific">Geotrypetes seraphini</name>
    <name type="common">Gaboon caecilian</name>
    <name type="synonym">Caecilia seraphini</name>
    <dbReference type="NCBI Taxonomy" id="260995"/>
    <lineage>
        <taxon>Eukaryota</taxon>
        <taxon>Metazoa</taxon>
        <taxon>Chordata</taxon>
        <taxon>Craniata</taxon>
        <taxon>Vertebrata</taxon>
        <taxon>Euteleostomi</taxon>
        <taxon>Amphibia</taxon>
        <taxon>Gymnophiona</taxon>
        <taxon>Geotrypetes</taxon>
    </lineage>
</organism>
<keyword evidence="2" id="KW-0479">Metal-binding</keyword>
<dbReference type="Pfam" id="PF00096">
    <property type="entry name" value="zf-C2H2"/>
    <property type="match status" value="3"/>
</dbReference>
<dbReference type="GO" id="GO:0005634">
    <property type="term" value="C:nucleus"/>
    <property type="evidence" value="ECO:0007669"/>
    <property type="project" value="UniProtKB-SubCell"/>
</dbReference>
<evidence type="ECO:0000256" key="1">
    <source>
        <dbReference type="ARBA" id="ARBA00004123"/>
    </source>
</evidence>
<dbReference type="PANTHER" id="PTHR16515:SF60">
    <property type="entry name" value="ZINC FINGER PROTEIN 436"/>
    <property type="match status" value="1"/>
</dbReference>
<dbReference type="PROSITE" id="PS50157">
    <property type="entry name" value="ZINC_FINGER_C2H2_2"/>
    <property type="match status" value="4"/>
</dbReference>
<dbReference type="FunFam" id="3.30.160.60:FF:001498">
    <property type="entry name" value="Zinc finger protein 404"/>
    <property type="match status" value="1"/>
</dbReference>
<accession>A0A6P8SHH6</accession>
<dbReference type="FunFam" id="3.30.160.60:FF:001217">
    <property type="entry name" value="zinc finger protein 319"/>
    <property type="match status" value="1"/>
</dbReference>
<keyword evidence="4 7" id="KW-0863">Zinc-finger</keyword>
<feature type="domain" description="C2H2-type" evidence="9">
    <location>
        <begin position="404"/>
        <end position="431"/>
    </location>
</feature>
<evidence type="ECO:0000256" key="5">
    <source>
        <dbReference type="ARBA" id="ARBA00022833"/>
    </source>
</evidence>